<accession>A0A811YCK4</accession>
<feature type="region of interest" description="Disordered" evidence="3">
    <location>
        <begin position="1"/>
        <end position="84"/>
    </location>
</feature>
<dbReference type="PANTHER" id="PTHR46147">
    <property type="entry name" value="HISTONE-LYSINE N-METHYLTRANSFERASE ASH1"/>
    <property type="match status" value="1"/>
</dbReference>
<feature type="compositionally biased region" description="Polar residues" evidence="3">
    <location>
        <begin position="1"/>
        <end position="11"/>
    </location>
</feature>
<dbReference type="Proteomes" id="UP000645828">
    <property type="component" value="Unassembled WGS sequence"/>
</dbReference>
<evidence type="ECO:0000313" key="4">
    <source>
        <dbReference type="EMBL" id="CAD7674866.1"/>
    </source>
</evidence>
<dbReference type="PANTHER" id="PTHR46147:SF2">
    <property type="entry name" value="SET-BINDING PROTEIN"/>
    <property type="match status" value="1"/>
</dbReference>
<comment type="caution">
    <text evidence="4">The sequence shown here is derived from an EMBL/GenBank/DDBJ whole genome shotgun (WGS) entry which is preliminary data.</text>
</comment>
<evidence type="ECO:0000313" key="5">
    <source>
        <dbReference type="Proteomes" id="UP000645828"/>
    </source>
</evidence>
<dbReference type="GO" id="GO:0042800">
    <property type="term" value="F:histone H3K4 methyltransferase activity"/>
    <property type="evidence" value="ECO:0007669"/>
    <property type="project" value="TreeGrafter"/>
</dbReference>
<feature type="compositionally biased region" description="Basic and acidic residues" evidence="3">
    <location>
        <begin position="64"/>
        <end position="81"/>
    </location>
</feature>
<gene>
    <name evidence="4" type="ORF">NYPRO_LOCUS7661</name>
</gene>
<organism evidence="4 5">
    <name type="scientific">Nyctereutes procyonoides</name>
    <name type="common">Raccoon dog</name>
    <name type="synonym">Canis procyonoides</name>
    <dbReference type="NCBI Taxonomy" id="34880"/>
    <lineage>
        <taxon>Eukaryota</taxon>
        <taxon>Metazoa</taxon>
        <taxon>Chordata</taxon>
        <taxon>Craniata</taxon>
        <taxon>Vertebrata</taxon>
        <taxon>Euteleostomi</taxon>
        <taxon>Mammalia</taxon>
        <taxon>Eutheria</taxon>
        <taxon>Laurasiatheria</taxon>
        <taxon>Carnivora</taxon>
        <taxon>Caniformia</taxon>
        <taxon>Canidae</taxon>
        <taxon>Nyctereutes</taxon>
    </lineage>
</organism>
<keyword evidence="2" id="KW-0539">Nucleus</keyword>
<keyword evidence="5" id="KW-1185">Reference proteome</keyword>
<reference evidence="4" key="1">
    <citation type="submission" date="2020-12" db="EMBL/GenBank/DDBJ databases">
        <authorList>
            <consortium name="Molecular Ecology Group"/>
        </authorList>
    </citation>
    <scope>NUCLEOTIDE SEQUENCE</scope>
    <source>
        <strain evidence="4">TBG_1078</strain>
    </source>
</reference>
<dbReference type="GO" id="GO:0005654">
    <property type="term" value="C:nucleoplasm"/>
    <property type="evidence" value="ECO:0007669"/>
    <property type="project" value="TreeGrafter"/>
</dbReference>
<sequence length="231" mass="25021">MESREILSSSRQRGDESEFLPVSSAKPPTAPGCAGEPLLSAPGTGKGIPVGGERMEPEEEDELGSGRDVDSNSNADSEKWVAGDGLEEQEFSIKEANFTEGSLKLKIQTTKRAKKPPKNLENYICPPEIKITIKQSGDQKVSRAGKNSKATKEEERSHSKKKHSCLLWSTQLTGSDLAKGLLVHLKCTFLSEVPGLFFFLPAYPSLPGLTSLTSPPVYDLTKGNNGSLYLL</sequence>
<proteinExistence type="predicted"/>
<dbReference type="EMBL" id="CAJHUB010000673">
    <property type="protein sequence ID" value="CAD7674866.1"/>
    <property type="molecule type" value="Genomic_DNA"/>
</dbReference>
<feature type="region of interest" description="Disordered" evidence="3">
    <location>
        <begin position="136"/>
        <end position="157"/>
    </location>
</feature>
<protein>
    <submittedName>
        <fullName evidence="4">(raccoon dog) hypothetical protein</fullName>
    </submittedName>
</protein>
<dbReference type="GO" id="GO:0006355">
    <property type="term" value="P:regulation of DNA-templated transcription"/>
    <property type="evidence" value="ECO:0007669"/>
    <property type="project" value="TreeGrafter"/>
</dbReference>
<evidence type="ECO:0000256" key="2">
    <source>
        <dbReference type="ARBA" id="ARBA00023242"/>
    </source>
</evidence>
<evidence type="ECO:0000256" key="3">
    <source>
        <dbReference type="SAM" id="MobiDB-lite"/>
    </source>
</evidence>
<evidence type="ECO:0000256" key="1">
    <source>
        <dbReference type="ARBA" id="ARBA00004123"/>
    </source>
</evidence>
<dbReference type="AlphaFoldDB" id="A0A811YCK4"/>
<comment type="subcellular location">
    <subcellularLocation>
        <location evidence="1">Nucleus</location>
    </subcellularLocation>
</comment>
<name>A0A811YCK4_NYCPR</name>